<gene>
    <name evidence="3" type="ORF">GCM10009836_72320</name>
</gene>
<dbReference type="Pfam" id="PF02800">
    <property type="entry name" value="Gp_dh_C"/>
    <property type="match status" value="1"/>
</dbReference>
<dbReference type="InterPro" id="IPR020831">
    <property type="entry name" value="GlycerAld/Erythrose_P_DH"/>
</dbReference>
<reference evidence="3 4" key="1">
    <citation type="journal article" date="2019" name="Int. J. Syst. Evol. Microbiol.">
        <title>The Global Catalogue of Microorganisms (GCM) 10K type strain sequencing project: providing services to taxonomists for standard genome sequencing and annotation.</title>
        <authorList>
            <consortium name="The Broad Institute Genomics Platform"/>
            <consortium name="The Broad Institute Genome Sequencing Center for Infectious Disease"/>
            <person name="Wu L."/>
            <person name="Ma J."/>
        </authorList>
    </citation>
    <scope>NUCLEOTIDE SEQUENCE [LARGE SCALE GENOMIC DNA]</scope>
    <source>
        <strain evidence="3 4">JCM 16009</strain>
    </source>
</reference>
<protein>
    <recommendedName>
        <fullName evidence="2">Glyceraldehyde 3-phosphate dehydrogenase catalytic domain-containing protein</fullName>
    </recommendedName>
</protein>
<dbReference type="PANTHER" id="PTHR43148">
    <property type="entry name" value="GLYCERALDEHYDE-3-PHOSPHATE DEHYDROGENASE 2"/>
    <property type="match status" value="1"/>
</dbReference>
<keyword evidence="1" id="KW-0560">Oxidoreductase</keyword>
<proteinExistence type="predicted"/>
<dbReference type="Proteomes" id="UP001500449">
    <property type="component" value="Unassembled WGS sequence"/>
</dbReference>
<evidence type="ECO:0000259" key="2">
    <source>
        <dbReference type="Pfam" id="PF02800"/>
    </source>
</evidence>
<comment type="caution">
    <text evidence="3">The sequence shown here is derived from an EMBL/GenBank/DDBJ whole genome shotgun (WGS) entry which is preliminary data.</text>
</comment>
<dbReference type="EMBL" id="BAAAQK010000032">
    <property type="protein sequence ID" value="GAA1880563.1"/>
    <property type="molecule type" value="Genomic_DNA"/>
</dbReference>
<evidence type="ECO:0000313" key="4">
    <source>
        <dbReference type="Proteomes" id="UP001500449"/>
    </source>
</evidence>
<organism evidence="3 4">
    <name type="scientific">Pseudonocardia ailaonensis</name>
    <dbReference type="NCBI Taxonomy" id="367279"/>
    <lineage>
        <taxon>Bacteria</taxon>
        <taxon>Bacillati</taxon>
        <taxon>Actinomycetota</taxon>
        <taxon>Actinomycetes</taxon>
        <taxon>Pseudonocardiales</taxon>
        <taxon>Pseudonocardiaceae</taxon>
        <taxon>Pseudonocardia</taxon>
    </lineage>
</organism>
<evidence type="ECO:0000256" key="1">
    <source>
        <dbReference type="ARBA" id="ARBA00023002"/>
    </source>
</evidence>
<evidence type="ECO:0000313" key="3">
    <source>
        <dbReference type="EMBL" id="GAA1880563.1"/>
    </source>
</evidence>
<feature type="domain" description="Glyceraldehyde 3-phosphate dehydrogenase catalytic" evidence="2">
    <location>
        <begin position="3"/>
        <end position="85"/>
    </location>
</feature>
<dbReference type="Gene3D" id="3.30.360.10">
    <property type="entry name" value="Dihydrodipicolinate Reductase, domain 2"/>
    <property type="match status" value="1"/>
</dbReference>
<accession>A0ABN2NRM3</accession>
<dbReference type="InterPro" id="IPR020829">
    <property type="entry name" value="GlycerAld_3-P_DH_cat"/>
</dbReference>
<dbReference type="SUPFAM" id="SSF55347">
    <property type="entry name" value="Glyceraldehyde-3-phosphate dehydrogenase-like, C-terminal domain"/>
    <property type="match status" value="1"/>
</dbReference>
<sequence>MAASGLRIPVVDTALVEVTACLAAPVTAAMVGRVLRSAGDGPAKGLLTCTTEPTVSGDVLGLPEACRVDLARTRVSGELVTVLGWFDPESAHAHRVADVTGLVARLLPRG</sequence>
<name>A0ABN2NRM3_9PSEU</name>
<dbReference type="Gene3D" id="3.40.50.720">
    <property type="entry name" value="NAD(P)-binding Rossmann-like Domain"/>
    <property type="match status" value="1"/>
</dbReference>
<keyword evidence="4" id="KW-1185">Reference proteome</keyword>